<dbReference type="Gene3D" id="3.40.50.300">
    <property type="entry name" value="P-loop containing nucleotide triphosphate hydrolases"/>
    <property type="match status" value="1"/>
</dbReference>
<protein>
    <submittedName>
        <fullName evidence="9">Glutathione import ATP-binding protein GsiA</fullName>
        <ecNumber evidence="9">3.6.3.-</ecNumber>
    </submittedName>
</protein>
<dbReference type="NCBIfam" id="TIGR01727">
    <property type="entry name" value="oligo_HPY"/>
    <property type="match status" value="1"/>
</dbReference>
<sequence length="331" mass="36631">MTTPLLQVRDLRVQFKTEDGLVTAVNQLNFTLNQGETLGIVGESGSGKSQTAFAIMGLLAKNGATNGSVKFNDQEILGLPEKSLNKIRAEQIAMIFQDPMTSLNPYMRVGDQLAEVLMLHKGMSKTDAWAEAQKMLDAVKIPEAAKRIKMYPHEFSGGMRQRVMIAMALLCRPKLLIADEPTTALDVTVQAQIMALLNDLKRDFNTTIIMITHDLGVVAGICDKVLVMYAGRTMAYGPTNEIFYHPTHPYTIGLLGAVPRLDGADGEELKTIPGNPPNLLRLPQGCPFQERCEHVMDICRSEPPELKFLPNGRQRACHWEHPYHATQGEHA</sequence>
<evidence type="ECO:0000256" key="3">
    <source>
        <dbReference type="ARBA" id="ARBA00022448"/>
    </source>
</evidence>
<dbReference type="Pfam" id="PF00005">
    <property type="entry name" value="ABC_tran"/>
    <property type="match status" value="1"/>
</dbReference>
<dbReference type="GO" id="GO:0005886">
    <property type="term" value="C:plasma membrane"/>
    <property type="evidence" value="ECO:0007669"/>
    <property type="project" value="UniProtKB-SubCell"/>
</dbReference>
<dbReference type="GO" id="GO:0005524">
    <property type="term" value="F:ATP binding"/>
    <property type="evidence" value="ECO:0007669"/>
    <property type="project" value="UniProtKB-KW"/>
</dbReference>
<dbReference type="InterPro" id="IPR050388">
    <property type="entry name" value="ABC_Ni/Peptide_Import"/>
</dbReference>
<evidence type="ECO:0000313" key="9">
    <source>
        <dbReference type="EMBL" id="SQH25852.1"/>
    </source>
</evidence>
<evidence type="ECO:0000256" key="2">
    <source>
        <dbReference type="ARBA" id="ARBA00005417"/>
    </source>
</evidence>
<dbReference type="EMBL" id="LS483426">
    <property type="protein sequence ID" value="SQH25852.1"/>
    <property type="molecule type" value="Genomic_DNA"/>
</dbReference>
<dbReference type="SMART" id="SM00382">
    <property type="entry name" value="AAA"/>
    <property type="match status" value="1"/>
</dbReference>
<evidence type="ECO:0000313" key="10">
    <source>
        <dbReference type="Proteomes" id="UP000248598"/>
    </source>
</evidence>
<dbReference type="EC" id="3.6.3.-" evidence="9"/>
<dbReference type="PROSITE" id="PS50893">
    <property type="entry name" value="ABC_TRANSPORTER_2"/>
    <property type="match status" value="1"/>
</dbReference>
<evidence type="ECO:0000256" key="7">
    <source>
        <dbReference type="ARBA" id="ARBA00023136"/>
    </source>
</evidence>
<dbReference type="GO" id="GO:0055085">
    <property type="term" value="P:transmembrane transport"/>
    <property type="evidence" value="ECO:0007669"/>
    <property type="project" value="UniProtKB-ARBA"/>
</dbReference>
<dbReference type="Proteomes" id="UP000248598">
    <property type="component" value="Chromosome 1"/>
</dbReference>
<comment type="subcellular location">
    <subcellularLocation>
        <location evidence="1">Cell inner membrane</location>
        <topology evidence="1">Peripheral membrane protein</topology>
    </subcellularLocation>
</comment>
<evidence type="ECO:0000256" key="1">
    <source>
        <dbReference type="ARBA" id="ARBA00004417"/>
    </source>
</evidence>
<dbReference type="PANTHER" id="PTHR43297">
    <property type="entry name" value="OLIGOPEPTIDE TRANSPORT ATP-BINDING PROTEIN APPD"/>
    <property type="match status" value="1"/>
</dbReference>
<dbReference type="Pfam" id="PF08352">
    <property type="entry name" value="oligo_HPY"/>
    <property type="match status" value="1"/>
</dbReference>
<keyword evidence="5" id="KW-0547">Nucleotide-binding</keyword>
<dbReference type="SUPFAM" id="SSF52540">
    <property type="entry name" value="P-loop containing nucleoside triphosphate hydrolases"/>
    <property type="match status" value="1"/>
</dbReference>
<proteinExistence type="inferred from homology"/>
<keyword evidence="3" id="KW-0813">Transport</keyword>
<keyword evidence="6 9" id="KW-0067">ATP-binding</keyword>
<dbReference type="InterPro" id="IPR003593">
    <property type="entry name" value="AAA+_ATPase"/>
</dbReference>
<keyword evidence="4" id="KW-1003">Cell membrane</keyword>
<dbReference type="NCBIfam" id="NF007010">
    <property type="entry name" value="PRK09473.1"/>
    <property type="match status" value="1"/>
</dbReference>
<evidence type="ECO:0000256" key="4">
    <source>
        <dbReference type="ARBA" id="ARBA00022475"/>
    </source>
</evidence>
<organism evidence="9 10">
    <name type="scientific">Kingella kingae</name>
    <dbReference type="NCBI Taxonomy" id="504"/>
    <lineage>
        <taxon>Bacteria</taxon>
        <taxon>Pseudomonadati</taxon>
        <taxon>Pseudomonadota</taxon>
        <taxon>Betaproteobacteria</taxon>
        <taxon>Neisseriales</taxon>
        <taxon>Neisseriaceae</taxon>
        <taxon>Kingella</taxon>
    </lineage>
</organism>
<dbReference type="InterPro" id="IPR027417">
    <property type="entry name" value="P-loop_NTPase"/>
</dbReference>
<dbReference type="CDD" id="cd03257">
    <property type="entry name" value="ABC_NikE_OppD_transporters"/>
    <property type="match status" value="1"/>
</dbReference>
<dbReference type="PROSITE" id="PS00211">
    <property type="entry name" value="ABC_TRANSPORTER_1"/>
    <property type="match status" value="1"/>
</dbReference>
<dbReference type="PANTHER" id="PTHR43297:SF7">
    <property type="entry name" value="D,D-DIPEPTIDE TRANSPORT ATP-BINDING PROTEIN DDPD-RELATED"/>
    <property type="match status" value="1"/>
</dbReference>
<gene>
    <name evidence="9" type="primary">gsiA_1</name>
    <name evidence="9" type="ORF">NCTC10529_02066</name>
</gene>
<feature type="domain" description="ABC transporter" evidence="8">
    <location>
        <begin position="6"/>
        <end position="255"/>
    </location>
</feature>
<keyword evidence="7" id="KW-0472">Membrane</keyword>
<keyword evidence="9" id="KW-0378">Hydrolase</keyword>
<dbReference type="GeneID" id="93263325"/>
<dbReference type="InterPro" id="IPR017871">
    <property type="entry name" value="ABC_transporter-like_CS"/>
</dbReference>
<evidence type="ECO:0000256" key="6">
    <source>
        <dbReference type="ARBA" id="ARBA00022840"/>
    </source>
</evidence>
<evidence type="ECO:0000256" key="5">
    <source>
        <dbReference type="ARBA" id="ARBA00022741"/>
    </source>
</evidence>
<dbReference type="AlphaFoldDB" id="A0AAX2J7Z7"/>
<dbReference type="RefSeq" id="WP_003787519.1">
    <property type="nucleotide sequence ID" value="NZ_CP045141.1"/>
</dbReference>
<dbReference type="InterPro" id="IPR003439">
    <property type="entry name" value="ABC_transporter-like_ATP-bd"/>
</dbReference>
<reference evidence="9 10" key="1">
    <citation type="submission" date="2018-06" db="EMBL/GenBank/DDBJ databases">
        <authorList>
            <consortium name="Pathogen Informatics"/>
            <person name="Doyle S."/>
        </authorList>
    </citation>
    <scope>NUCLEOTIDE SEQUENCE [LARGE SCALE GENOMIC DNA]</scope>
    <source>
        <strain evidence="9 10">NCTC10529</strain>
    </source>
</reference>
<evidence type="ECO:0000259" key="8">
    <source>
        <dbReference type="PROSITE" id="PS50893"/>
    </source>
</evidence>
<dbReference type="GO" id="GO:0016887">
    <property type="term" value="F:ATP hydrolysis activity"/>
    <property type="evidence" value="ECO:0007669"/>
    <property type="project" value="InterPro"/>
</dbReference>
<name>A0AAX2J7Z7_KINKI</name>
<comment type="similarity">
    <text evidence="2">Belongs to the ABC transporter superfamily.</text>
</comment>
<accession>A0AAX2J7Z7</accession>
<dbReference type="GO" id="GO:0015833">
    <property type="term" value="P:peptide transport"/>
    <property type="evidence" value="ECO:0007669"/>
    <property type="project" value="InterPro"/>
</dbReference>
<dbReference type="FunFam" id="3.40.50.300:FF:000016">
    <property type="entry name" value="Oligopeptide ABC transporter ATP-binding component"/>
    <property type="match status" value="1"/>
</dbReference>
<dbReference type="InterPro" id="IPR013563">
    <property type="entry name" value="Oligopep_ABC_C"/>
</dbReference>